<dbReference type="GO" id="GO:0003723">
    <property type="term" value="F:RNA binding"/>
    <property type="evidence" value="ECO:0007669"/>
    <property type="project" value="InterPro"/>
</dbReference>
<reference evidence="3 4" key="1">
    <citation type="submission" date="2013-02" db="EMBL/GenBank/DDBJ databases">
        <title>Draft genome sequence of Amycolatopsis vancoresmycina strain DSM 44592T.</title>
        <authorList>
            <person name="Kumar S."/>
            <person name="Kaur N."/>
            <person name="Kaur C."/>
            <person name="Raghava G.P.S."/>
            <person name="Mayilraj S."/>
        </authorList>
    </citation>
    <scope>NUCLEOTIDE SEQUENCE [LARGE SCALE GENOMIC DNA]</scope>
    <source>
        <strain evidence="3 4">DSM 44592</strain>
    </source>
</reference>
<feature type="region of interest" description="Disordered" evidence="1">
    <location>
        <begin position="213"/>
        <end position="285"/>
    </location>
</feature>
<accession>R1HTW3</accession>
<gene>
    <name evidence="3" type="ORF">H480_35173</name>
</gene>
<dbReference type="PATRIC" id="fig|1292037.4.peg.6597"/>
<dbReference type="InterPro" id="IPR037214">
    <property type="entry name" value="TROVE_dom_sf"/>
</dbReference>
<dbReference type="InterPro" id="IPR008858">
    <property type="entry name" value="TROVE_dom"/>
</dbReference>
<dbReference type="RefSeq" id="WP_004559416.1">
    <property type="nucleotide sequence ID" value="NZ_AOUO01000589.1"/>
</dbReference>
<dbReference type="SUPFAM" id="SSF140864">
    <property type="entry name" value="TROVE domain-like"/>
    <property type="match status" value="2"/>
</dbReference>
<evidence type="ECO:0000313" key="3">
    <source>
        <dbReference type="EMBL" id="EOD63796.1"/>
    </source>
</evidence>
<proteinExistence type="predicted"/>
<evidence type="ECO:0000259" key="2">
    <source>
        <dbReference type="PROSITE" id="PS50988"/>
    </source>
</evidence>
<sequence>MYRTVLARTAYQDAFFAWPRADRERYVALLRSADPTWAPDFLSWLRTETPMRYPALVGAAAFVAGRRERGEHGLSRQVIAAVLRRADDPGHLLAYWGSAYGPSLPKPVKRGVAEAVTCLYDEQALLAYDNASHHFELGFVRADLPWHGGIGTPRPLRFGTVIRLVHPRARDREQGDLFRYALARRYGRVRTIPATLPLARSWAGLPAAVGGVGGEPPGPVGRGSAVSPGEQAMAELPGGSVSRGSAAGWQRQPAAEPAAGRPAPAGSPRRGEPPSNLPLPPGPLHLTAALRSVAGHPPPGQWLAQLRRARTGDHAGTVLATLPLADLLARPGGLARLEPLIPHLPLSTLLAHLRRFDAAGIGFETAMAVAARIADPGEVRASGLGPLRFAAAWGRADSRRWEPALAAGARHSLEAVPRLRGRTLVVVEPGCDTRIVFGIALAQRCDDADVVLLGGGRFALRPGESPLHALIRWHSTDLRAAAPVTPGHDRVVLLTEQYLGEPPGTGVPHYVWETRRHRRHEHEPEFAPGSGCGFFRGLGDASFRIIPWWEEFVGHDQ</sequence>
<keyword evidence="4" id="KW-1185">Reference proteome</keyword>
<dbReference type="eggNOG" id="COG2304">
    <property type="taxonomic scope" value="Bacteria"/>
</dbReference>
<protein>
    <recommendedName>
        <fullName evidence="2">TROVE domain-containing protein</fullName>
    </recommendedName>
</protein>
<feature type="domain" description="TROVE" evidence="2">
    <location>
        <begin position="1"/>
        <end position="421"/>
    </location>
</feature>
<dbReference type="EMBL" id="AOUO01000589">
    <property type="protein sequence ID" value="EOD63796.1"/>
    <property type="molecule type" value="Genomic_DNA"/>
</dbReference>
<name>R1HTW3_9PSEU</name>
<feature type="compositionally biased region" description="Low complexity" evidence="1">
    <location>
        <begin position="253"/>
        <end position="268"/>
    </location>
</feature>
<dbReference type="PROSITE" id="PS50988">
    <property type="entry name" value="TROVE"/>
    <property type="match status" value="1"/>
</dbReference>
<comment type="caution">
    <text evidence="3">The sequence shown here is derived from an EMBL/GenBank/DDBJ whole genome shotgun (WGS) entry which is preliminary data.</text>
</comment>
<organism evidence="3 4">
    <name type="scientific">Amycolatopsis vancoresmycina DSM 44592</name>
    <dbReference type="NCBI Taxonomy" id="1292037"/>
    <lineage>
        <taxon>Bacteria</taxon>
        <taxon>Bacillati</taxon>
        <taxon>Actinomycetota</taxon>
        <taxon>Actinomycetes</taxon>
        <taxon>Pseudonocardiales</taxon>
        <taxon>Pseudonocardiaceae</taxon>
        <taxon>Amycolatopsis</taxon>
    </lineage>
</organism>
<dbReference type="AlphaFoldDB" id="R1HTW3"/>
<evidence type="ECO:0000256" key="1">
    <source>
        <dbReference type="SAM" id="MobiDB-lite"/>
    </source>
</evidence>
<dbReference type="Proteomes" id="UP000014139">
    <property type="component" value="Unassembled WGS sequence"/>
</dbReference>
<dbReference type="OrthoDB" id="208855at2"/>
<evidence type="ECO:0000313" key="4">
    <source>
        <dbReference type="Proteomes" id="UP000014139"/>
    </source>
</evidence>